<name>A0A6A5QJD3_AMPQU</name>
<sequence>MCSALCTASVFQHRRGRLRLSCRSIDATPEPLEHVTRWGFAVKAQVADMRRAAPGCFILSAVSPGKAFLGRRRTCLIVPPRDHACCGLPRYPYPCPLHLNIAISILVFAGRVTFLLAHVLPDLTSWHSGRGWLCRPVPFIISQAPATPPMDSLSSGSLRNTP</sequence>
<protein>
    <submittedName>
        <fullName evidence="1">Uncharacterized protein</fullName>
    </submittedName>
</protein>
<dbReference type="EMBL" id="ML979136">
    <property type="protein sequence ID" value="KAF1915482.1"/>
    <property type="molecule type" value="Genomic_DNA"/>
</dbReference>
<dbReference type="Proteomes" id="UP000800096">
    <property type="component" value="Unassembled WGS sequence"/>
</dbReference>
<evidence type="ECO:0000313" key="1">
    <source>
        <dbReference type="EMBL" id="KAF1915482.1"/>
    </source>
</evidence>
<reference evidence="1" key="1">
    <citation type="journal article" date="2020" name="Stud. Mycol.">
        <title>101 Dothideomycetes genomes: a test case for predicting lifestyles and emergence of pathogens.</title>
        <authorList>
            <person name="Haridas S."/>
            <person name="Albert R."/>
            <person name="Binder M."/>
            <person name="Bloem J."/>
            <person name="Labutti K."/>
            <person name="Salamov A."/>
            <person name="Andreopoulos B."/>
            <person name="Baker S."/>
            <person name="Barry K."/>
            <person name="Bills G."/>
            <person name="Bluhm B."/>
            <person name="Cannon C."/>
            <person name="Castanera R."/>
            <person name="Culley D."/>
            <person name="Daum C."/>
            <person name="Ezra D."/>
            <person name="Gonzalez J."/>
            <person name="Henrissat B."/>
            <person name="Kuo A."/>
            <person name="Liang C."/>
            <person name="Lipzen A."/>
            <person name="Lutzoni F."/>
            <person name="Magnuson J."/>
            <person name="Mondo S."/>
            <person name="Nolan M."/>
            <person name="Ohm R."/>
            <person name="Pangilinan J."/>
            <person name="Park H.-J."/>
            <person name="Ramirez L."/>
            <person name="Alfaro M."/>
            <person name="Sun H."/>
            <person name="Tritt A."/>
            <person name="Yoshinaga Y."/>
            <person name="Zwiers L.-H."/>
            <person name="Turgeon B."/>
            <person name="Goodwin S."/>
            <person name="Spatafora J."/>
            <person name="Crous P."/>
            <person name="Grigoriev I."/>
        </authorList>
    </citation>
    <scope>NUCLEOTIDE SEQUENCE</scope>
    <source>
        <strain evidence="1">HMLAC05119</strain>
    </source>
</reference>
<proteinExistence type="predicted"/>
<organism evidence="1 2">
    <name type="scientific">Ampelomyces quisqualis</name>
    <name type="common">Powdery mildew agent</name>
    <dbReference type="NCBI Taxonomy" id="50730"/>
    <lineage>
        <taxon>Eukaryota</taxon>
        <taxon>Fungi</taxon>
        <taxon>Dikarya</taxon>
        <taxon>Ascomycota</taxon>
        <taxon>Pezizomycotina</taxon>
        <taxon>Dothideomycetes</taxon>
        <taxon>Pleosporomycetidae</taxon>
        <taxon>Pleosporales</taxon>
        <taxon>Pleosporineae</taxon>
        <taxon>Phaeosphaeriaceae</taxon>
        <taxon>Ampelomyces</taxon>
    </lineage>
</organism>
<accession>A0A6A5QJD3</accession>
<evidence type="ECO:0000313" key="2">
    <source>
        <dbReference type="Proteomes" id="UP000800096"/>
    </source>
</evidence>
<gene>
    <name evidence="1" type="ORF">BDU57DRAFT_518485</name>
</gene>
<dbReference type="AlphaFoldDB" id="A0A6A5QJD3"/>
<keyword evidence="2" id="KW-1185">Reference proteome</keyword>